<reference evidence="2" key="1">
    <citation type="journal article" date="2022" name="Mol. Ecol. Resour.">
        <title>The genomes of chicory, endive, great burdock and yacon provide insights into Asteraceae palaeo-polyploidization history and plant inulin production.</title>
        <authorList>
            <person name="Fan W."/>
            <person name="Wang S."/>
            <person name="Wang H."/>
            <person name="Wang A."/>
            <person name="Jiang F."/>
            <person name="Liu H."/>
            <person name="Zhao H."/>
            <person name="Xu D."/>
            <person name="Zhang Y."/>
        </authorList>
    </citation>
    <scope>NUCLEOTIDE SEQUENCE [LARGE SCALE GENOMIC DNA]</scope>
    <source>
        <strain evidence="2">cv. Yunnan</strain>
    </source>
</reference>
<accession>A0ACB9B3H6</accession>
<proteinExistence type="predicted"/>
<evidence type="ECO:0000313" key="2">
    <source>
        <dbReference type="Proteomes" id="UP001056120"/>
    </source>
</evidence>
<keyword evidence="2" id="KW-1185">Reference proteome</keyword>
<name>A0ACB9B3H6_9ASTR</name>
<dbReference type="Proteomes" id="UP001056120">
    <property type="component" value="Linkage Group LG23"/>
</dbReference>
<evidence type="ECO:0000313" key="1">
    <source>
        <dbReference type="EMBL" id="KAI3716914.1"/>
    </source>
</evidence>
<organism evidence="1 2">
    <name type="scientific">Smallanthus sonchifolius</name>
    <dbReference type="NCBI Taxonomy" id="185202"/>
    <lineage>
        <taxon>Eukaryota</taxon>
        <taxon>Viridiplantae</taxon>
        <taxon>Streptophyta</taxon>
        <taxon>Embryophyta</taxon>
        <taxon>Tracheophyta</taxon>
        <taxon>Spermatophyta</taxon>
        <taxon>Magnoliopsida</taxon>
        <taxon>eudicotyledons</taxon>
        <taxon>Gunneridae</taxon>
        <taxon>Pentapetalae</taxon>
        <taxon>asterids</taxon>
        <taxon>campanulids</taxon>
        <taxon>Asterales</taxon>
        <taxon>Asteraceae</taxon>
        <taxon>Asteroideae</taxon>
        <taxon>Heliantheae alliance</taxon>
        <taxon>Millerieae</taxon>
        <taxon>Smallanthus</taxon>
    </lineage>
</organism>
<comment type="caution">
    <text evidence="1">The sequence shown here is derived from an EMBL/GenBank/DDBJ whole genome shotgun (WGS) entry which is preliminary data.</text>
</comment>
<gene>
    <name evidence="1" type="ORF">L1987_68142</name>
</gene>
<dbReference type="EMBL" id="CM042040">
    <property type="protein sequence ID" value="KAI3716914.1"/>
    <property type="molecule type" value="Genomic_DNA"/>
</dbReference>
<reference evidence="1 2" key="2">
    <citation type="journal article" date="2022" name="Mol. Ecol. Resour.">
        <title>The genomes of chicory, endive, great burdock and yacon provide insights into Asteraceae paleo-polyploidization history and plant inulin production.</title>
        <authorList>
            <person name="Fan W."/>
            <person name="Wang S."/>
            <person name="Wang H."/>
            <person name="Wang A."/>
            <person name="Jiang F."/>
            <person name="Liu H."/>
            <person name="Zhao H."/>
            <person name="Xu D."/>
            <person name="Zhang Y."/>
        </authorList>
    </citation>
    <scope>NUCLEOTIDE SEQUENCE [LARGE SCALE GENOMIC DNA]</scope>
    <source>
        <strain evidence="2">cv. Yunnan</strain>
        <tissue evidence="1">Leaves</tissue>
    </source>
</reference>
<sequence>MKKPNSHTIIISLFILSPVLSIATDTITPTKPLTSNQTLVSSSQVFELGFFDPGNGNWYLGIWYKQIQPLTCVWVGNRNTPVDSSSCKLTIGENGDIILLNQAETAVWTSNQSVPAVNTVAQLLDSGNFVLRSENDENPENYIWESFNNPTDTLLPGMKLGWDRKTGVIRFMRSWKSGSDPGSGNYSFKMNIDGFPEVFLLSESKTLYRSGPWNGKRFSGVPEMKGVSIIEFEFENNHDEISYSFEMMNSLVYSRLIVSYSGLLQRFTWVESVQTWNQYWFAPRDQCDAYRKCGPGGVCDANASLLCKCMKGFRPKNQQAWDLRDGSNGCVRSSEMDCGSDGFMIMKNMKLPESSKGFVDQTLSLNQCVEICKRNCSCGAYANTDITGTGSGCVIWAVDLLDMRQYADSEGGQDLFVRAAASDSGFIGSDDKGVGGSGDNGCQRVRNFFNSLIEFPHRNSNVEFEISFLPDQWPTVQTSENGSGNNVVKVVSITVGICAVIMILLILFYLWRKKMQRSKNSNIDRKGWVRLIIESRPGGYMSPEYAMDGIFSIKSDVFSFGVLVLEIVSGKKNRGFYHASNQLNLIGHIWSLWKEGNAIELIDESIGAKFLQDEVLRCIQIGLLCVREQAEDRPNMSKVLLMLSSDTINLPQPKYPGFGLGKRGSEKGSSSKQDESLNLNELTVTMLDGR</sequence>
<protein>
    <submittedName>
        <fullName evidence="1">Uncharacterized protein</fullName>
    </submittedName>
</protein>